<evidence type="ECO:0000313" key="3">
    <source>
        <dbReference type="Proteomes" id="UP000004619"/>
    </source>
</evidence>
<sequence>MREEFFLSQFYGILVEKTPEDTTMAEMNQAQREEELARREALLAQREAQLEKEQAELAAAKAQSAERKKNSAGQQRPEFRQPQGKALRQIPPHGPPDGHHHWGAVCPHSSVSGAGHDAHQLFRAVRRLNPARPTRTGTNKRTKAPAGAGAFCLLQMPVTAGRISG</sequence>
<dbReference type="AlphaFoldDB" id="C7H9Q2"/>
<reference evidence="2" key="1">
    <citation type="submission" date="2009-08" db="EMBL/GenBank/DDBJ databases">
        <authorList>
            <person name="Weinstock G."/>
            <person name="Sodergren E."/>
            <person name="Clifton S."/>
            <person name="Fulton L."/>
            <person name="Fulton B."/>
            <person name="Courtney L."/>
            <person name="Fronick C."/>
            <person name="Harrison M."/>
            <person name="Strong C."/>
            <person name="Farmer C."/>
            <person name="Delahaunty K."/>
            <person name="Markovic C."/>
            <person name="Hall O."/>
            <person name="Minx P."/>
            <person name="Tomlinson C."/>
            <person name="Mitreva M."/>
            <person name="Nelson J."/>
            <person name="Hou S."/>
            <person name="Wollam A."/>
            <person name="Pepin K.H."/>
            <person name="Johnson M."/>
            <person name="Bhonagiri V."/>
            <person name="Nash W.E."/>
            <person name="Warren W."/>
            <person name="Chinwalla A."/>
            <person name="Mardis E.R."/>
            <person name="Wilson R.K."/>
        </authorList>
    </citation>
    <scope>NUCLEOTIDE SEQUENCE [LARGE SCALE GENOMIC DNA]</scope>
    <source>
        <strain evidence="2">A2-165</strain>
    </source>
</reference>
<name>C7H9Q2_FAED2</name>
<accession>C7H9Q2</accession>
<gene>
    <name evidence="2" type="ORF">FAEPRAA2165_03055</name>
</gene>
<dbReference type="STRING" id="411483.FAEPRAA2165_03055"/>
<organism evidence="2 3">
    <name type="scientific">Faecalibacterium duncaniae (strain DSM 17677 / JCM 31915 / A2-165)</name>
    <name type="common">Faecalibacterium prausnitzii</name>
    <dbReference type="NCBI Taxonomy" id="411483"/>
    <lineage>
        <taxon>Bacteria</taxon>
        <taxon>Bacillati</taxon>
        <taxon>Bacillota</taxon>
        <taxon>Clostridia</taxon>
        <taxon>Eubacteriales</taxon>
        <taxon>Oscillospiraceae</taxon>
        <taxon>Faecalibacterium</taxon>
    </lineage>
</organism>
<dbReference type="Proteomes" id="UP000004619">
    <property type="component" value="Unassembled WGS sequence"/>
</dbReference>
<evidence type="ECO:0000256" key="1">
    <source>
        <dbReference type="SAM" id="MobiDB-lite"/>
    </source>
</evidence>
<protein>
    <submittedName>
        <fullName evidence="2">Uncharacterized protein</fullName>
    </submittedName>
</protein>
<dbReference type="HOGENOM" id="CLU_1608387_0_0_9"/>
<comment type="caution">
    <text evidence="2">The sequence shown here is derived from an EMBL/GenBank/DDBJ whole genome shotgun (WGS) entry which is preliminary data.</text>
</comment>
<proteinExistence type="predicted"/>
<dbReference type="EMBL" id="ACOP02000081">
    <property type="protein sequence ID" value="EEU95377.1"/>
    <property type="molecule type" value="Genomic_DNA"/>
</dbReference>
<evidence type="ECO:0000313" key="2">
    <source>
        <dbReference type="EMBL" id="EEU95377.1"/>
    </source>
</evidence>
<feature type="region of interest" description="Disordered" evidence="1">
    <location>
        <begin position="51"/>
        <end position="114"/>
    </location>
</feature>
<keyword evidence="3" id="KW-1185">Reference proteome</keyword>